<dbReference type="AlphaFoldDB" id="A0A1J7J553"/>
<sequence>MSLLVAPAAASYQPTSLLAVLAVSLLVPMALALLQKQNGTGHRRVVYLSYIVTS</sequence>
<organism evidence="2 3">
    <name type="scientific">Coniochaeta ligniaria NRRL 30616</name>
    <dbReference type="NCBI Taxonomy" id="1408157"/>
    <lineage>
        <taxon>Eukaryota</taxon>
        <taxon>Fungi</taxon>
        <taxon>Dikarya</taxon>
        <taxon>Ascomycota</taxon>
        <taxon>Pezizomycotina</taxon>
        <taxon>Sordariomycetes</taxon>
        <taxon>Sordariomycetidae</taxon>
        <taxon>Coniochaetales</taxon>
        <taxon>Coniochaetaceae</taxon>
        <taxon>Coniochaeta</taxon>
    </lineage>
</organism>
<reference evidence="2 3" key="1">
    <citation type="submission" date="2016-10" db="EMBL/GenBank/DDBJ databases">
        <title>Draft genome sequence of Coniochaeta ligniaria NRRL30616, a lignocellulolytic fungus for bioabatement of inhibitors in plant biomass hydrolysates.</title>
        <authorList>
            <consortium name="DOE Joint Genome Institute"/>
            <person name="Jimenez D.J."/>
            <person name="Hector R.E."/>
            <person name="Riley R."/>
            <person name="Sun H."/>
            <person name="Grigoriev I.V."/>
            <person name="Van Elsas J.D."/>
            <person name="Nichols N.N."/>
        </authorList>
    </citation>
    <scope>NUCLEOTIDE SEQUENCE [LARGE SCALE GENOMIC DNA]</scope>
    <source>
        <strain evidence="2 3">NRRL 30616</strain>
    </source>
</reference>
<keyword evidence="1" id="KW-1133">Transmembrane helix</keyword>
<dbReference type="Proteomes" id="UP000182658">
    <property type="component" value="Unassembled WGS sequence"/>
</dbReference>
<accession>A0A1J7J553</accession>
<evidence type="ECO:0000313" key="2">
    <source>
        <dbReference type="EMBL" id="OIW35271.1"/>
    </source>
</evidence>
<keyword evidence="1" id="KW-0812">Transmembrane</keyword>
<feature type="transmembrane region" description="Helical" evidence="1">
    <location>
        <begin position="12"/>
        <end position="34"/>
    </location>
</feature>
<keyword evidence="3" id="KW-1185">Reference proteome</keyword>
<proteinExistence type="predicted"/>
<evidence type="ECO:0000256" key="1">
    <source>
        <dbReference type="SAM" id="Phobius"/>
    </source>
</evidence>
<evidence type="ECO:0000313" key="3">
    <source>
        <dbReference type="Proteomes" id="UP000182658"/>
    </source>
</evidence>
<name>A0A1J7J553_9PEZI</name>
<dbReference type="InParanoid" id="A0A1J7J553"/>
<keyword evidence="1" id="KW-0472">Membrane</keyword>
<dbReference type="EMBL" id="KV875093">
    <property type="protein sequence ID" value="OIW35271.1"/>
    <property type="molecule type" value="Genomic_DNA"/>
</dbReference>
<protein>
    <submittedName>
        <fullName evidence="2">Uncharacterized protein</fullName>
    </submittedName>
</protein>
<gene>
    <name evidence="2" type="ORF">CONLIGDRAFT_627331</name>
</gene>